<evidence type="ECO:0000256" key="5">
    <source>
        <dbReference type="PROSITE-ProRule" id="PRU00169"/>
    </source>
</evidence>
<dbReference type="InterPro" id="IPR036097">
    <property type="entry name" value="HisK_dim/P_sf"/>
</dbReference>
<keyword evidence="4" id="KW-0902">Two-component regulatory system</keyword>
<dbReference type="InterPro" id="IPR005467">
    <property type="entry name" value="His_kinase_dom"/>
</dbReference>
<evidence type="ECO:0000256" key="3">
    <source>
        <dbReference type="ARBA" id="ARBA00022553"/>
    </source>
</evidence>
<gene>
    <name evidence="10" type="ORF">FHS48_001854</name>
</gene>
<dbReference type="CDD" id="cd00082">
    <property type="entry name" value="HisKA"/>
    <property type="match status" value="1"/>
</dbReference>
<dbReference type="Pfam" id="PF00512">
    <property type="entry name" value="HisKA"/>
    <property type="match status" value="1"/>
</dbReference>
<dbReference type="RefSeq" id="WP_184263279.1">
    <property type="nucleotide sequence ID" value="NZ_JACIIX010000006.1"/>
</dbReference>
<keyword evidence="7" id="KW-0472">Membrane</keyword>
<dbReference type="SUPFAM" id="SSF47226">
    <property type="entry name" value="Histidine-containing phosphotransfer domain, HPT domain"/>
    <property type="match status" value="1"/>
</dbReference>
<dbReference type="GO" id="GO:0005524">
    <property type="term" value="F:ATP binding"/>
    <property type="evidence" value="ECO:0007669"/>
    <property type="project" value="UniProtKB-KW"/>
</dbReference>
<feature type="compositionally biased region" description="Low complexity" evidence="6">
    <location>
        <begin position="594"/>
        <end position="610"/>
    </location>
</feature>
<evidence type="ECO:0000256" key="6">
    <source>
        <dbReference type="SAM" id="MobiDB-lite"/>
    </source>
</evidence>
<feature type="modified residue" description="4-aspartylphosphate" evidence="5">
    <location>
        <position position="523"/>
    </location>
</feature>
<proteinExistence type="predicted"/>
<feature type="transmembrane region" description="Helical" evidence="7">
    <location>
        <begin position="142"/>
        <end position="160"/>
    </location>
</feature>
<evidence type="ECO:0000259" key="8">
    <source>
        <dbReference type="PROSITE" id="PS50109"/>
    </source>
</evidence>
<dbReference type="GO" id="GO:0005886">
    <property type="term" value="C:plasma membrane"/>
    <property type="evidence" value="ECO:0007669"/>
    <property type="project" value="UniProtKB-SubCell"/>
</dbReference>
<dbReference type="InterPro" id="IPR036641">
    <property type="entry name" value="HPT_dom_sf"/>
</dbReference>
<keyword evidence="10" id="KW-0808">Transferase</keyword>
<reference evidence="10 11" key="1">
    <citation type="submission" date="2020-08" db="EMBL/GenBank/DDBJ databases">
        <title>Genomic Encyclopedia of Type Strains, Phase IV (KMG-IV): sequencing the most valuable type-strain genomes for metagenomic binning, comparative biology and taxonomic classification.</title>
        <authorList>
            <person name="Goeker M."/>
        </authorList>
    </citation>
    <scope>NUCLEOTIDE SEQUENCE [LARGE SCALE GENOMIC DNA]</scope>
    <source>
        <strain evidence="10 11">DSM 11590</strain>
    </source>
</reference>
<dbReference type="PANTHER" id="PTHR45339">
    <property type="entry name" value="HYBRID SIGNAL TRANSDUCTION HISTIDINE KINASE J"/>
    <property type="match status" value="1"/>
</dbReference>
<evidence type="ECO:0000313" key="10">
    <source>
        <dbReference type="EMBL" id="MBB6210438.1"/>
    </source>
</evidence>
<evidence type="ECO:0000256" key="4">
    <source>
        <dbReference type="ARBA" id="ARBA00023012"/>
    </source>
</evidence>
<dbReference type="PROSITE" id="PS50109">
    <property type="entry name" value="HIS_KIN"/>
    <property type="match status" value="1"/>
</dbReference>
<keyword evidence="11" id="KW-1185">Reference proteome</keyword>
<feature type="domain" description="Histidine kinase" evidence="8">
    <location>
        <begin position="232"/>
        <end position="454"/>
    </location>
</feature>
<dbReference type="CDD" id="cd17546">
    <property type="entry name" value="REC_hyHK_CKI1_RcsC-like"/>
    <property type="match status" value="1"/>
</dbReference>
<dbReference type="Gene3D" id="1.10.287.130">
    <property type="match status" value="1"/>
</dbReference>
<dbReference type="InterPro" id="IPR004358">
    <property type="entry name" value="Sig_transdc_His_kin-like_C"/>
</dbReference>
<feature type="domain" description="Response regulatory" evidence="9">
    <location>
        <begin position="474"/>
        <end position="591"/>
    </location>
</feature>
<keyword evidence="7" id="KW-0812">Transmembrane</keyword>
<protein>
    <recommendedName>
        <fullName evidence="2">histidine kinase</fullName>
        <ecNumber evidence="2">2.7.13.3</ecNumber>
    </recommendedName>
</protein>
<dbReference type="SUPFAM" id="SSF55874">
    <property type="entry name" value="ATPase domain of HSP90 chaperone/DNA topoisomerase II/histidine kinase"/>
    <property type="match status" value="1"/>
</dbReference>
<evidence type="ECO:0000259" key="9">
    <source>
        <dbReference type="PROSITE" id="PS50110"/>
    </source>
</evidence>
<dbReference type="CDD" id="cd16922">
    <property type="entry name" value="HATPase_EvgS-ArcB-TorS-like"/>
    <property type="match status" value="1"/>
</dbReference>
<dbReference type="SMART" id="SM00387">
    <property type="entry name" value="HATPase_c"/>
    <property type="match status" value="1"/>
</dbReference>
<evidence type="ECO:0000256" key="7">
    <source>
        <dbReference type="SAM" id="Phobius"/>
    </source>
</evidence>
<dbReference type="EC" id="2.7.13.3" evidence="2"/>
<dbReference type="SMART" id="SM00448">
    <property type="entry name" value="REC"/>
    <property type="match status" value="1"/>
</dbReference>
<feature type="transmembrane region" description="Helical" evidence="7">
    <location>
        <begin position="62"/>
        <end position="84"/>
    </location>
</feature>
<sequence length="879" mass="94312">MFSGHRSITWTGEFRNRSREKIFLTVSVPRALGTAKLCVAATTLTSLGFLPFDLLMLSGDTLLFFTFDRLLIALIGLSALLALSRARTSRAIIWTTYLQQYAFLTLNALIFNHPALERHGGILLPLMSIALFICLPGSFRAAAAVSAYGPVISLLFWGVLRPDPESASDLAVIGMMIVAAFVAGWVTRSQFSRLQREEYLQIERERRTNHILKEAKEAAEAGARAKSEFLAVMSHEVRTPMNGVLGMIRLVLDSPLPPEDRRRLETACQSAEGLLTVLDDALDYSRLDSGQQTDMEKAPLSLRQTIQAVVDLMEPRARDKGLVLTTDLPPQGPDWILGDAARLRQILFNLLGNAVKFTLNGGISLQLRSEPTADGRTRLDLTVADTGIGIAPEQQDRIFQAFSQADTSISRRFGGAGLGLAICRRLAEQMGGGITVTSTPGAGSRFTLSLPLETVDAPAPGAPLTAAASPPALRLLVVEDDPVNQQVTAEVLRRAGHRIDVVASGAEAVALAGENRYDVILMDMQMPGMDGPEATRRIRALPAPFGQVPVVALTANAMQEDVRRCREAGMNAHVAKPFNPAHLLDTLHRTRAETPAPAAAAGTETASDPAADPETTPRTLDILLRCGPADQPDWSAALHRHGDRVFPCRSDQAALSMLAARSFDAMLIIPEGDPAALVPFLRHLATINHSHALPAEIIVVPGGQDTGHGLEDLLITAGAHQVLPAGILPDDALPLLPRTALPGMPDPVDEPLDVLMGPEQARRLRHLMLDGLRDLSDHLTTPGLDRDTLHQIAHRLKGSAGNMRFRDAAARADAVMRDLAPATPGPDGDPGETAALTLIRCRQSLQATITALITDVEQTLAAPAAAAPDLPPSRKAAGP</sequence>
<dbReference type="Gene3D" id="3.30.565.10">
    <property type="entry name" value="Histidine kinase-like ATPase, C-terminal domain"/>
    <property type="match status" value="1"/>
</dbReference>
<dbReference type="SUPFAM" id="SSF52172">
    <property type="entry name" value="CheY-like"/>
    <property type="match status" value="1"/>
</dbReference>
<dbReference type="EMBL" id="JACIIX010000006">
    <property type="protein sequence ID" value="MBB6210438.1"/>
    <property type="molecule type" value="Genomic_DNA"/>
</dbReference>
<dbReference type="PROSITE" id="PS50110">
    <property type="entry name" value="RESPONSE_REGULATORY"/>
    <property type="match status" value="1"/>
</dbReference>
<dbReference type="InterPro" id="IPR036890">
    <property type="entry name" value="HATPase_C_sf"/>
</dbReference>
<dbReference type="SMART" id="SM00388">
    <property type="entry name" value="HisKA"/>
    <property type="match status" value="1"/>
</dbReference>
<dbReference type="InterPro" id="IPR003594">
    <property type="entry name" value="HATPase_dom"/>
</dbReference>
<dbReference type="Gene3D" id="3.40.50.2300">
    <property type="match status" value="1"/>
</dbReference>
<keyword evidence="3 5" id="KW-0597">Phosphoprotein</keyword>
<keyword evidence="7" id="KW-1133">Transmembrane helix</keyword>
<comment type="catalytic activity">
    <reaction evidence="1">
        <text>ATP + protein L-histidine = ADP + protein N-phospho-L-histidine.</text>
        <dbReference type="EC" id="2.7.13.3"/>
    </reaction>
</comment>
<accession>A0A7X0DLX0</accession>
<dbReference type="Pfam" id="PF02518">
    <property type="entry name" value="HATPase_c"/>
    <property type="match status" value="1"/>
</dbReference>
<evidence type="ECO:0000256" key="1">
    <source>
        <dbReference type="ARBA" id="ARBA00000085"/>
    </source>
</evidence>
<dbReference type="Proteomes" id="UP000544872">
    <property type="component" value="Unassembled WGS sequence"/>
</dbReference>
<dbReference type="SUPFAM" id="SSF47384">
    <property type="entry name" value="Homodimeric domain of signal transducing histidine kinase"/>
    <property type="match status" value="1"/>
</dbReference>
<dbReference type="FunFam" id="3.30.565.10:FF:000010">
    <property type="entry name" value="Sensor histidine kinase RcsC"/>
    <property type="match status" value="1"/>
</dbReference>
<dbReference type="InterPro" id="IPR011006">
    <property type="entry name" value="CheY-like_superfamily"/>
</dbReference>
<dbReference type="PRINTS" id="PR00344">
    <property type="entry name" value="BCTRLSENSOR"/>
</dbReference>
<dbReference type="AlphaFoldDB" id="A0A7X0DLX0"/>
<dbReference type="InterPro" id="IPR001789">
    <property type="entry name" value="Sig_transdc_resp-reg_receiver"/>
</dbReference>
<name>A0A7X0DLX0_NOVIT</name>
<dbReference type="GO" id="GO:0000155">
    <property type="term" value="F:phosphorelay sensor kinase activity"/>
    <property type="evidence" value="ECO:0007669"/>
    <property type="project" value="InterPro"/>
</dbReference>
<feature type="transmembrane region" description="Helical" evidence="7">
    <location>
        <begin position="166"/>
        <end position="186"/>
    </location>
</feature>
<dbReference type="InterPro" id="IPR003661">
    <property type="entry name" value="HisK_dim/P_dom"/>
</dbReference>
<dbReference type="Pfam" id="PF00072">
    <property type="entry name" value="Response_reg"/>
    <property type="match status" value="1"/>
</dbReference>
<evidence type="ECO:0000256" key="2">
    <source>
        <dbReference type="ARBA" id="ARBA00012438"/>
    </source>
</evidence>
<feature type="region of interest" description="Disordered" evidence="6">
    <location>
        <begin position="594"/>
        <end position="616"/>
    </location>
</feature>
<feature type="transmembrane region" description="Helical" evidence="7">
    <location>
        <begin position="91"/>
        <end position="112"/>
    </location>
</feature>
<comment type="caution">
    <text evidence="10">The sequence shown here is derived from an EMBL/GenBank/DDBJ whole genome shotgun (WGS) entry which is preliminary data.</text>
</comment>
<keyword evidence="10" id="KW-0418">Kinase</keyword>
<dbReference type="PANTHER" id="PTHR45339:SF5">
    <property type="entry name" value="HISTIDINE KINASE"/>
    <property type="match status" value="1"/>
</dbReference>
<organism evidence="10 11">
    <name type="scientific">Novispirillum itersonii</name>
    <name type="common">Aquaspirillum itersonii</name>
    <dbReference type="NCBI Taxonomy" id="189"/>
    <lineage>
        <taxon>Bacteria</taxon>
        <taxon>Pseudomonadati</taxon>
        <taxon>Pseudomonadota</taxon>
        <taxon>Alphaproteobacteria</taxon>
        <taxon>Rhodospirillales</taxon>
        <taxon>Novispirillaceae</taxon>
        <taxon>Novispirillum</taxon>
    </lineage>
</organism>
<evidence type="ECO:0000313" key="11">
    <source>
        <dbReference type="Proteomes" id="UP000544872"/>
    </source>
</evidence>